<dbReference type="PANTHER" id="PTHR46017">
    <property type="entry name" value="ALPHA-MANNOSIDASE 2C1"/>
    <property type="match status" value="1"/>
</dbReference>
<comment type="caution">
    <text evidence="6">The sequence shown here is derived from an EMBL/GenBank/DDBJ whole genome shotgun (WGS) entry which is preliminary data.</text>
</comment>
<dbReference type="InterPro" id="IPR015341">
    <property type="entry name" value="Glyco_hydro_38_cen"/>
</dbReference>
<keyword evidence="4 6" id="KW-0326">Glycosidase</keyword>
<dbReference type="InterPro" id="IPR013780">
    <property type="entry name" value="Glyco_hydro_b"/>
</dbReference>
<comment type="similarity">
    <text evidence="1">Belongs to the glycosyl hydrolase 38 family.</text>
</comment>
<feature type="domain" description="Glycoside hydrolase family 38 central" evidence="5">
    <location>
        <begin position="270"/>
        <end position="336"/>
    </location>
</feature>
<dbReference type="InterPro" id="IPR037094">
    <property type="entry name" value="Glyco_hydro_38_cen_sf"/>
</dbReference>
<evidence type="ECO:0000259" key="5">
    <source>
        <dbReference type="SMART" id="SM00872"/>
    </source>
</evidence>
<dbReference type="Gene3D" id="1.20.1270.50">
    <property type="entry name" value="Glycoside hydrolase family 38, central domain"/>
    <property type="match status" value="1"/>
</dbReference>
<keyword evidence="3 6" id="KW-0378">Hydrolase</keyword>
<dbReference type="Pfam" id="PF01074">
    <property type="entry name" value="Glyco_hydro_38N"/>
    <property type="match status" value="1"/>
</dbReference>
<protein>
    <submittedName>
        <fullName evidence="6">Alpha-mannosidase</fullName>
        <ecNumber evidence="6">3.2.1.24</ecNumber>
    </submittedName>
</protein>
<dbReference type="InterPro" id="IPR028995">
    <property type="entry name" value="Glyco_hydro_57/38_cen_sf"/>
</dbReference>
<proteinExistence type="inferred from homology"/>
<dbReference type="Pfam" id="PF17677">
    <property type="entry name" value="Glyco_hydro38C2"/>
    <property type="match status" value="1"/>
</dbReference>
<dbReference type="Pfam" id="PF07748">
    <property type="entry name" value="Glyco_hydro_38C"/>
    <property type="match status" value="1"/>
</dbReference>
<dbReference type="InterPro" id="IPR011013">
    <property type="entry name" value="Gal_mutarotase_sf_dom"/>
</dbReference>
<dbReference type="InterPro" id="IPR027291">
    <property type="entry name" value="Glyco_hydro_38_N_sf"/>
</dbReference>
<dbReference type="Proteomes" id="UP001519287">
    <property type="component" value="Unassembled WGS sequence"/>
</dbReference>
<dbReference type="SUPFAM" id="SSF74650">
    <property type="entry name" value="Galactose mutarotase-like"/>
    <property type="match status" value="1"/>
</dbReference>
<keyword evidence="7" id="KW-1185">Reference proteome</keyword>
<reference evidence="6 7" key="1">
    <citation type="submission" date="2021-03" db="EMBL/GenBank/DDBJ databases">
        <title>Genomic Encyclopedia of Type Strains, Phase IV (KMG-IV): sequencing the most valuable type-strain genomes for metagenomic binning, comparative biology and taxonomic classification.</title>
        <authorList>
            <person name="Goeker M."/>
        </authorList>
    </citation>
    <scope>NUCLEOTIDE SEQUENCE [LARGE SCALE GENOMIC DNA]</scope>
    <source>
        <strain evidence="6 7">DSM 26048</strain>
    </source>
</reference>
<dbReference type="SMART" id="SM00872">
    <property type="entry name" value="Alpha-mann_mid"/>
    <property type="match status" value="1"/>
</dbReference>
<dbReference type="InterPro" id="IPR000602">
    <property type="entry name" value="Glyco_hydro_38_N"/>
</dbReference>
<dbReference type="EC" id="3.2.1.24" evidence="6"/>
<dbReference type="InterPro" id="IPR041147">
    <property type="entry name" value="GH38_C"/>
</dbReference>
<dbReference type="SUPFAM" id="SSF88688">
    <property type="entry name" value="Families 57/38 glycoside transferase middle domain"/>
    <property type="match status" value="1"/>
</dbReference>
<dbReference type="Pfam" id="PF09261">
    <property type="entry name" value="Alpha-mann_mid"/>
    <property type="match status" value="1"/>
</dbReference>
<dbReference type="SUPFAM" id="SSF88713">
    <property type="entry name" value="Glycoside hydrolase/deacetylase"/>
    <property type="match status" value="1"/>
</dbReference>
<accession>A0ABS4IZU8</accession>
<dbReference type="Gene3D" id="3.20.110.10">
    <property type="entry name" value="Glycoside hydrolase 38, N terminal domain"/>
    <property type="match status" value="1"/>
</dbReference>
<name>A0ABS4IZU8_9BACL</name>
<evidence type="ECO:0000256" key="4">
    <source>
        <dbReference type="ARBA" id="ARBA00023295"/>
    </source>
</evidence>
<evidence type="ECO:0000313" key="6">
    <source>
        <dbReference type="EMBL" id="MBP1992054.1"/>
    </source>
</evidence>
<evidence type="ECO:0000256" key="1">
    <source>
        <dbReference type="ARBA" id="ARBA00009792"/>
    </source>
</evidence>
<dbReference type="PANTHER" id="PTHR46017:SF1">
    <property type="entry name" value="ALPHA-MANNOSIDASE 2C1"/>
    <property type="match status" value="1"/>
</dbReference>
<dbReference type="Gene3D" id="2.70.98.30">
    <property type="entry name" value="Golgi alpha-mannosidase II, domain 4"/>
    <property type="match status" value="1"/>
</dbReference>
<organism evidence="6 7">
    <name type="scientific">Paenibacillus eucommiae</name>
    <dbReference type="NCBI Taxonomy" id="1355755"/>
    <lineage>
        <taxon>Bacteria</taxon>
        <taxon>Bacillati</taxon>
        <taxon>Bacillota</taxon>
        <taxon>Bacilli</taxon>
        <taxon>Bacillales</taxon>
        <taxon>Paenibacillaceae</taxon>
        <taxon>Paenibacillus</taxon>
    </lineage>
</organism>
<keyword evidence="2" id="KW-0479">Metal-binding</keyword>
<dbReference type="Gene3D" id="2.60.40.1180">
    <property type="entry name" value="Golgi alpha-mannosidase II"/>
    <property type="match status" value="1"/>
</dbReference>
<sequence length="815" mass="93275">MPLQTNIHLIGNAHLDPVWLWQWQEGYAEIKATFRSALDRMNEFPEFVFTCACAAYYKWVEENAPEMFAEIRQRAAEGRWVIVGGWWIQPDCNLPSGESFARHSLYSQRYFQEKFGVMSRVGYNVDSFGHHGMIPQILKQSGMDSYVFMRPMKHEKHLEDSLFWWESEDGSKVMAFRLADGYHSNDRTELPERIRQHKEKAEEEQHDHMTFYGVGNHGGGPTISALKSIQQLIQQNDKNDILLSSPNAYFDHMAKLNPAIPVIKDEMQMHAVGCYSTHSESKNAEKFSTIANIKLQLPYPSESLKQAWENVMFNQFHDIIGGCSIKEAFDDAKESYGEALSIGAKALNAALQKLSWSINTMKPEIKSLSKEKDWHLWEQGDSGTPLVVFNPLSWDITVPIQMTKQVSSVSDDQEQFIPIQTVRASRTNLEDNWDTLFEARIPAFGYRVYWAYLDKNMEPATAARPLHVEDNVLENDWIRVEFDPLTGFIQQLLDKRTNVNLFTPGSQGAVPIVIDESHSDTWGHGLDEYRNEIGRFSDATFKILEKGPLRAAIRISSRYQNSFLRQDFILQHDSPDLKVKVFLDWREQHKMLKLSFDLAMEQPKAVWEIPYGFIERPVNGKEVPGQQWVDMSGLVPGSDDQACGLAIVNDAKYGYDALESDVRITAVRSPLYADHYGVRDDLAEFMDQGIQEFSYSLIPHSGSWQDNRIVQKAYELNVPPLQIWETYHEGPLAQHGTGIRISCKQIVAAAFKPAEDGDGFILRCYECTGRKTDANIELPMLERSWSSSFGKCEIKTFHIPSRPDLPVKEVNFIEI</sequence>
<gene>
    <name evidence="6" type="ORF">J2Z66_003662</name>
</gene>
<dbReference type="RefSeq" id="WP_209972766.1">
    <property type="nucleotide sequence ID" value="NZ_JAGGLB010000011.1"/>
</dbReference>
<dbReference type="EMBL" id="JAGGLB010000011">
    <property type="protein sequence ID" value="MBP1992054.1"/>
    <property type="molecule type" value="Genomic_DNA"/>
</dbReference>
<evidence type="ECO:0000256" key="3">
    <source>
        <dbReference type="ARBA" id="ARBA00022801"/>
    </source>
</evidence>
<evidence type="ECO:0000313" key="7">
    <source>
        <dbReference type="Proteomes" id="UP001519287"/>
    </source>
</evidence>
<evidence type="ECO:0000256" key="2">
    <source>
        <dbReference type="ARBA" id="ARBA00022723"/>
    </source>
</evidence>
<dbReference type="GO" id="GO:0004559">
    <property type="term" value="F:alpha-mannosidase activity"/>
    <property type="evidence" value="ECO:0007669"/>
    <property type="project" value="UniProtKB-EC"/>
</dbReference>
<dbReference type="InterPro" id="IPR011682">
    <property type="entry name" value="Glyco_hydro_38_C"/>
</dbReference>
<dbReference type="CDD" id="cd10789">
    <property type="entry name" value="GH38N_AMII_ER_cytosolic"/>
    <property type="match status" value="1"/>
</dbReference>
<dbReference type="InterPro" id="IPR011330">
    <property type="entry name" value="Glyco_hydro/deAcase_b/a-brl"/>
</dbReference>